<evidence type="ECO:0000256" key="3">
    <source>
        <dbReference type="ARBA" id="ARBA00023163"/>
    </source>
</evidence>
<name>A0A4Z0R9D7_9FIRM</name>
<dbReference type="Pfam" id="PF12833">
    <property type="entry name" value="HTH_18"/>
    <property type="match status" value="1"/>
</dbReference>
<feature type="domain" description="HTH araC/xylS-type" evidence="4">
    <location>
        <begin position="236"/>
        <end position="334"/>
    </location>
</feature>
<reference evidence="5 6" key="1">
    <citation type="submission" date="2019-03" db="EMBL/GenBank/DDBJ databases">
        <title>Draft Genome Sequence of Desulfosporosinus fructosivorans Strain 63.6F, Isolated from Marine Sediment in the Baltic Sea.</title>
        <authorList>
            <person name="Hausmann B."/>
            <person name="Vandieken V."/>
            <person name="Pjevac P."/>
            <person name="Schreck K."/>
            <person name="Herbold C.W."/>
            <person name="Loy A."/>
        </authorList>
    </citation>
    <scope>NUCLEOTIDE SEQUENCE [LARGE SCALE GENOMIC DNA]</scope>
    <source>
        <strain evidence="5 6">63.6F</strain>
    </source>
</reference>
<keyword evidence="6" id="KW-1185">Reference proteome</keyword>
<dbReference type="SMART" id="SM00342">
    <property type="entry name" value="HTH_ARAC"/>
    <property type="match status" value="1"/>
</dbReference>
<gene>
    <name evidence="5" type="ORF">E4K67_02180</name>
</gene>
<dbReference type="RefSeq" id="WP_135544759.1">
    <property type="nucleotide sequence ID" value="NZ_SPQQ01000001.1"/>
</dbReference>
<dbReference type="AlphaFoldDB" id="A0A4Z0R9D7"/>
<dbReference type="OrthoDB" id="9772607at2"/>
<dbReference type="SUPFAM" id="SSF46689">
    <property type="entry name" value="Homeodomain-like"/>
    <property type="match status" value="1"/>
</dbReference>
<keyword evidence="2" id="KW-0238">DNA-binding</keyword>
<evidence type="ECO:0000259" key="4">
    <source>
        <dbReference type="PROSITE" id="PS01124"/>
    </source>
</evidence>
<dbReference type="InterPro" id="IPR020449">
    <property type="entry name" value="Tscrpt_reg_AraC-type_HTH"/>
</dbReference>
<organism evidence="5 6">
    <name type="scientific">Desulfosporosinus fructosivorans</name>
    <dbReference type="NCBI Taxonomy" id="2018669"/>
    <lineage>
        <taxon>Bacteria</taxon>
        <taxon>Bacillati</taxon>
        <taxon>Bacillota</taxon>
        <taxon>Clostridia</taxon>
        <taxon>Eubacteriales</taxon>
        <taxon>Desulfitobacteriaceae</taxon>
        <taxon>Desulfosporosinus</taxon>
    </lineage>
</organism>
<dbReference type="InterPro" id="IPR009057">
    <property type="entry name" value="Homeodomain-like_sf"/>
</dbReference>
<comment type="caution">
    <text evidence="5">The sequence shown here is derived from an EMBL/GenBank/DDBJ whole genome shotgun (WGS) entry which is preliminary data.</text>
</comment>
<dbReference type="PANTHER" id="PTHR47894">
    <property type="entry name" value="HTH-TYPE TRANSCRIPTIONAL REGULATOR GADX"/>
    <property type="match status" value="1"/>
</dbReference>
<dbReference type="Proteomes" id="UP000298460">
    <property type="component" value="Unassembled WGS sequence"/>
</dbReference>
<dbReference type="InterPro" id="IPR018060">
    <property type="entry name" value="HTH_AraC"/>
</dbReference>
<evidence type="ECO:0000256" key="2">
    <source>
        <dbReference type="ARBA" id="ARBA00023125"/>
    </source>
</evidence>
<dbReference type="GO" id="GO:0000976">
    <property type="term" value="F:transcription cis-regulatory region binding"/>
    <property type="evidence" value="ECO:0007669"/>
    <property type="project" value="TreeGrafter"/>
</dbReference>
<evidence type="ECO:0000256" key="1">
    <source>
        <dbReference type="ARBA" id="ARBA00023015"/>
    </source>
</evidence>
<accession>A0A4Z0R9D7</accession>
<keyword evidence="1" id="KW-0805">Transcription regulation</keyword>
<dbReference type="PRINTS" id="PR00032">
    <property type="entry name" value="HTHARAC"/>
</dbReference>
<dbReference type="Gene3D" id="1.10.10.60">
    <property type="entry name" value="Homeodomain-like"/>
    <property type="match status" value="1"/>
</dbReference>
<sequence length="342" mass="39202">MRNESSISVTKMSTVFNFFEVNGIKREKALETIGISPSILESPDNRLIADEVYKILQEAMRLANNESIGLYLGELLSKGFSNILGYVLMNCRTLGDASEKYCRYEKIVDETSITDVRIEGSFAIVSITTIDRILLNNRQFSDYKISGLLSYIKMLTGKSINLNEVHFTHRKPKDISEYKRIFQCPVYFEKQVSALVFDNLLLNLPIIEPNNNLLDLFEKKAQETIELYDGDETYSKKVTRIILKEMNRDMPSIKVVARKLAISVRSLQTYLNKEQTSFTKILNEIRKDIALQCLNDNNASIDEIAYIIGFSEASAFHRAFKKWTSLTPSEFRVAAHSSYYIQ</sequence>
<dbReference type="PROSITE" id="PS01124">
    <property type="entry name" value="HTH_ARAC_FAMILY_2"/>
    <property type="match status" value="1"/>
</dbReference>
<proteinExistence type="predicted"/>
<dbReference type="Pfam" id="PF12625">
    <property type="entry name" value="Arabinose_bd"/>
    <property type="match status" value="1"/>
</dbReference>
<dbReference type="GO" id="GO:0005829">
    <property type="term" value="C:cytosol"/>
    <property type="evidence" value="ECO:0007669"/>
    <property type="project" value="TreeGrafter"/>
</dbReference>
<protein>
    <submittedName>
        <fullName evidence="5">AraC family transcriptional regulator</fullName>
    </submittedName>
</protein>
<dbReference type="InterPro" id="IPR032687">
    <property type="entry name" value="AraC-type_N"/>
</dbReference>
<evidence type="ECO:0000313" key="5">
    <source>
        <dbReference type="EMBL" id="TGE39821.1"/>
    </source>
</evidence>
<dbReference type="EMBL" id="SPQQ01000001">
    <property type="protein sequence ID" value="TGE39821.1"/>
    <property type="molecule type" value="Genomic_DNA"/>
</dbReference>
<dbReference type="PANTHER" id="PTHR47894:SF1">
    <property type="entry name" value="HTH-TYPE TRANSCRIPTIONAL REGULATOR VQSM"/>
    <property type="match status" value="1"/>
</dbReference>
<dbReference type="GO" id="GO:0003700">
    <property type="term" value="F:DNA-binding transcription factor activity"/>
    <property type="evidence" value="ECO:0007669"/>
    <property type="project" value="InterPro"/>
</dbReference>
<keyword evidence="3" id="KW-0804">Transcription</keyword>
<evidence type="ECO:0000313" key="6">
    <source>
        <dbReference type="Proteomes" id="UP000298460"/>
    </source>
</evidence>